<keyword evidence="8" id="KW-1185">Reference proteome</keyword>
<evidence type="ECO:0000256" key="4">
    <source>
        <dbReference type="ARBA" id="ARBA00023136"/>
    </source>
</evidence>
<evidence type="ECO:0000313" key="8">
    <source>
        <dbReference type="Proteomes" id="UP001396334"/>
    </source>
</evidence>
<proteinExistence type="predicted"/>
<evidence type="ECO:0000256" key="5">
    <source>
        <dbReference type="SAM" id="Phobius"/>
    </source>
</evidence>
<dbReference type="Proteomes" id="UP001396334">
    <property type="component" value="Unassembled WGS sequence"/>
</dbReference>
<protein>
    <recommendedName>
        <fullName evidence="6">SLC26A/SulP transporter domain-containing protein</fullName>
    </recommendedName>
</protein>
<keyword evidence="3 5" id="KW-1133">Transmembrane helix</keyword>
<feature type="transmembrane region" description="Helical" evidence="5">
    <location>
        <begin position="77"/>
        <end position="99"/>
    </location>
</feature>
<gene>
    <name evidence="7" type="ORF">V6N11_003060</name>
</gene>
<evidence type="ECO:0000256" key="1">
    <source>
        <dbReference type="ARBA" id="ARBA00004141"/>
    </source>
</evidence>
<feature type="domain" description="SLC26A/SulP transporter" evidence="6">
    <location>
        <begin position="69"/>
        <end position="139"/>
    </location>
</feature>
<reference evidence="7 8" key="1">
    <citation type="journal article" date="2024" name="G3 (Bethesda)">
        <title>Genome assembly of Hibiscus sabdariffa L. provides insights into metabolisms of medicinal natural products.</title>
        <authorList>
            <person name="Kim T."/>
        </authorList>
    </citation>
    <scope>NUCLEOTIDE SEQUENCE [LARGE SCALE GENOMIC DNA]</scope>
    <source>
        <strain evidence="7">TK-2024</strain>
        <tissue evidence="7">Old leaves</tissue>
    </source>
</reference>
<name>A0ABR2SCS6_9ROSI</name>
<keyword evidence="4 5" id="KW-0472">Membrane</keyword>
<accession>A0ABR2SCS6</accession>
<keyword evidence="2 5" id="KW-0812">Transmembrane</keyword>
<evidence type="ECO:0000256" key="2">
    <source>
        <dbReference type="ARBA" id="ARBA00022692"/>
    </source>
</evidence>
<feature type="transmembrane region" description="Helical" evidence="5">
    <location>
        <begin position="135"/>
        <end position="161"/>
    </location>
</feature>
<dbReference type="Pfam" id="PF00916">
    <property type="entry name" value="Sulfate_transp"/>
    <property type="match status" value="1"/>
</dbReference>
<dbReference type="PANTHER" id="PTHR11814">
    <property type="entry name" value="SULFATE TRANSPORTER"/>
    <property type="match status" value="1"/>
</dbReference>
<evidence type="ECO:0000313" key="7">
    <source>
        <dbReference type="EMBL" id="KAK9022821.1"/>
    </source>
</evidence>
<dbReference type="InterPro" id="IPR001902">
    <property type="entry name" value="SLC26A/SulP_fam"/>
</dbReference>
<comment type="caution">
    <text evidence="7">The sequence shown here is derived from an EMBL/GenBank/DDBJ whole genome shotgun (WGS) entry which is preliminary data.</text>
</comment>
<sequence>MLSKSDYRAIKIIQNVTYEATTFLTDMLSFGLRPPHSSKGHNKLQTLDLRERKCNVRDDCTKHHFDFIVNYTAGAQIAVPSIVLAAAVLVTLQFLLPLFYYTPNIILAAIIITAVMGLIDYQAAYKLWKVDKLDFLACISSFFGVRFIPVPRGLAIAVSILNFSK</sequence>
<dbReference type="InterPro" id="IPR011547">
    <property type="entry name" value="SLC26A/SulP_dom"/>
</dbReference>
<feature type="transmembrane region" description="Helical" evidence="5">
    <location>
        <begin position="105"/>
        <end position="123"/>
    </location>
</feature>
<comment type="subcellular location">
    <subcellularLocation>
        <location evidence="1">Membrane</location>
        <topology evidence="1">Multi-pass membrane protein</topology>
    </subcellularLocation>
</comment>
<organism evidence="7 8">
    <name type="scientific">Hibiscus sabdariffa</name>
    <name type="common">roselle</name>
    <dbReference type="NCBI Taxonomy" id="183260"/>
    <lineage>
        <taxon>Eukaryota</taxon>
        <taxon>Viridiplantae</taxon>
        <taxon>Streptophyta</taxon>
        <taxon>Embryophyta</taxon>
        <taxon>Tracheophyta</taxon>
        <taxon>Spermatophyta</taxon>
        <taxon>Magnoliopsida</taxon>
        <taxon>eudicotyledons</taxon>
        <taxon>Gunneridae</taxon>
        <taxon>Pentapetalae</taxon>
        <taxon>rosids</taxon>
        <taxon>malvids</taxon>
        <taxon>Malvales</taxon>
        <taxon>Malvaceae</taxon>
        <taxon>Malvoideae</taxon>
        <taxon>Hibiscus</taxon>
    </lineage>
</organism>
<evidence type="ECO:0000259" key="6">
    <source>
        <dbReference type="Pfam" id="PF00916"/>
    </source>
</evidence>
<dbReference type="EMBL" id="JBBPBN010000015">
    <property type="protein sequence ID" value="KAK9022821.1"/>
    <property type="molecule type" value="Genomic_DNA"/>
</dbReference>
<evidence type="ECO:0000256" key="3">
    <source>
        <dbReference type="ARBA" id="ARBA00022989"/>
    </source>
</evidence>